<name>W0RHL4_9BACT</name>
<dbReference type="eggNOG" id="ENOG5030W3N">
    <property type="taxonomic scope" value="Bacteria"/>
</dbReference>
<dbReference type="PROSITE" id="PS51257">
    <property type="entry name" value="PROKAR_LIPOPROTEIN"/>
    <property type="match status" value="1"/>
</dbReference>
<dbReference type="HOGENOM" id="CLU_1822567_0_0_0"/>
<evidence type="ECO:0000313" key="1">
    <source>
        <dbReference type="EMBL" id="AHG88893.1"/>
    </source>
</evidence>
<dbReference type="Pfam" id="PF19671">
    <property type="entry name" value="DUF6174"/>
    <property type="match status" value="1"/>
</dbReference>
<protein>
    <recommendedName>
        <fullName evidence="3">Lipoprotein</fullName>
    </recommendedName>
</protein>
<proteinExistence type="predicted"/>
<dbReference type="AlphaFoldDB" id="W0RHL4"/>
<evidence type="ECO:0008006" key="3">
    <source>
        <dbReference type="Google" id="ProtNLM"/>
    </source>
</evidence>
<dbReference type="Proteomes" id="UP000019151">
    <property type="component" value="Chromosome"/>
</dbReference>
<organism evidence="1 2">
    <name type="scientific">Gemmatirosa kalamazoonensis</name>
    <dbReference type="NCBI Taxonomy" id="861299"/>
    <lineage>
        <taxon>Bacteria</taxon>
        <taxon>Pseudomonadati</taxon>
        <taxon>Gemmatimonadota</taxon>
        <taxon>Gemmatimonadia</taxon>
        <taxon>Gemmatimonadales</taxon>
        <taxon>Gemmatimonadaceae</taxon>
        <taxon>Gemmatirosa</taxon>
    </lineage>
</organism>
<dbReference type="KEGG" id="gba:J421_1356"/>
<evidence type="ECO:0000313" key="2">
    <source>
        <dbReference type="Proteomes" id="UP000019151"/>
    </source>
</evidence>
<gene>
    <name evidence="1" type="ORF">J421_1356</name>
</gene>
<dbReference type="EMBL" id="CP007128">
    <property type="protein sequence ID" value="AHG88893.1"/>
    <property type="molecule type" value="Genomic_DNA"/>
</dbReference>
<keyword evidence="2" id="KW-1185">Reference proteome</keyword>
<dbReference type="InterPro" id="IPR046172">
    <property type="entry name" value="DUF6174"/>
</dbReference>
<dbReference type="InParanoid" id="W0RHL4"/>
<dbReference type="RefSeq" id="WP_025410416.1">
    <property type="nucleotide sequence ID" value="NZ_CP007128.1"/>
</dbReference>
<dbReference type="OrthoDB" id="485614at2"/>
<accession>W0RHL4</accession>
<reference evidence="1 2" key="1">
    <citation type="journal article" date="2014" name="Genome Announc.">
        <title>Genome Sequence and Methylome of Soil Bacterium Gemmatirosa kalamazoonensis KBS708T, a Member of the Rarely Cultivated Gemmatimonadetes Phylum.</title>
        <authorList>
            <person name="Debruyn J.M."/>
            <person name="Radosevich M."/>
            <person name="Wommack K.E."/>
            <person name="Polson S.W."/>
            <person name="Hauser L.J."/>
            <person name="Fawaz M.N."/>
            <person name="Korlach J."/>
            <person name="Tsai Y.C."/>
        </authorList>
    </citation>
    <scope>NUCLEOTIDE SEQUENCE [LARGE SCALE GENOMIC DNA]</scope>
    <source>
        <strain evidence="1 2">KBS708</strain>
    </source>
</reference>
<sequence>MRACLPLVATALLGCRDATSPRDEIALHRARWTAHAVTSYRYDYELTGFFIRYAGIPVRVQVRDGVVQAATDASTGQPLDAPLTQWPTVDQLFDDAARSASAGTLRAVRFDPTFDYPTEIDIDGPPDASGAMHASGLVPVR</sequence>
<dbReference type="STRING" id="861299.J421_1356"/>